<dbReference type="AlphaFoldDB" id="A0A6B3SJM5"/>
<name>A0A6B3SJM5_9BURK</name>
<sequence length="120" mass="13792">MVAKEFSLSPSLQEHVLRRLRSAFARTQHRVGRIIVRLRDLNGPRGGRDKACQISVELPGQPEVVIREVQENMYGAIDNAVKRAAYRAMRMVDRKSRLARRGRDDRQLRIDDDEKDAGQP</sequence>
<reference evidence="2 3" key="1">
    <citation type="submission" date="2020-02" db="EMBL/GenBank/DDBJ databases">
        <authorList>
            <person name="Kim M.K."/>
        </authorList>
    </citation>
    <scope>NUCLEOTIDE SEQUENCE [LARGE SCALE GENOMIC DNA]</scope>
    <source>
        <strain evidence="2 3">17J57-3</strain>
    </source>
</reference>
<accession>A0A6B3SJM5</accession>
<dbReference type="InterPro" id="IPR036567">
    <property type="entry name" value="RHF-like"/>
</dbReference>
<proteinExistence type="predicted"/>
<dbReference type="Gene3D" id="3.30.160.100">
    <property type="entry name" value="Ribosome hibernation promotion factor-like"/>
    <property type="match status" value="1"/>
</dbReference>
<dbReference type="EMBL" id="JAAIVB010000025">
    <property type="protein sequence ID" value="NEX60997.1"/>
    <property type="molecule type" value="Genomic_DNA"/>
</dbReference>
<dbReference type="InterPro" id="IPR003489">
    <property type="entry name" value="RHF/RaiA"/>
</dbReference>
<comment type="caution">
    <text evidence="2">The sequence shown here is derived from an EMBL/GenBank/DDBJ whole genome shotgun (WGS) entry which is preliminary data.</text>
</comment>
<evidence type="ECO:0000256" key="1">
    <source>
        <dbReference type="SAM" id="MobiDB-lite"/>
    </source>
</evidence>
<protein>
    <submittedName>
        <fullName evidence="2">HPF/RaiA family ribosome-associated protein</fullName>
    </submittedName>
</protein>
<keyword evidence="3" id="KW-1185">Reference proteome</keyword>
<organism evidence="2 3">
    <name type="scientific">Noviherbaspirillum galbum</name>
    <dbReference type="NCBI Taxonomy" id="2709383"/>
    <lineage>
        <taxon>Bacteria</taxon>
        <taxon>Pseudomonadati</taxon>
        <taxon>Pseudomonadota</taxon>
        <taxon>Betaproteobacteria</taxon>
        <taxon>Burkholderiales</taxon>
        <taxon>Oxalobacteraceae</taxon>
        <taxon>Noviherbaspirillum</taxon>
    </lineage>
</organism>
<evidence type="ECO:0000313" key="2">
    <source>
        <dbReference type="EMBL" id="NEX60997.1"/>
    </source>
</evidence>
<feature type="region of interest" description="Disordered" evidence="1">
    <location>
        <begin position="97"/>
        <end position="120"/>
    </location>
</feature>
<dbReference type="Pfam" id="PF02482">
    <property type="entry name" value="Ribosomal_S30AE"/>
    <property type="match status" value="1"/>
</dbReference>
<feature type="compositionally biased region" description="Basic and acidic residues" evidence="1">
    <location>
        <begin position="97"/>
        <end position="112"/>
    </location>
</feature>
<dbReference type="Proteomes" id="UP000482155">
    <property type="component" value="Unassembled WGS sequence"/>
</dbReference>
<evidence type="ECO:0000313" key="3">
    <source>
        <dbReference type="Proteomes" id="UP000482155"/>
    </source>
</evidence>
<gene>
    <name evidence="2" type="ORF">G3574_07905</name>
</gene>
<dbReference type="SUPFAM" id="SSF69754">
    <property type="entry name" value="Ribosome binding protein Y (YfiA homologue)"/>
    <property type="match status" value="1"/>
</dbReference>